<dbReference type="AlphaFoldDB" id="A0A1Z5RQL7"/>
<name>A0A1Z5RQL7_SORBI</name>
<feature type="transmembrane region" description="Helical" evidence="1">
    <location>
        <begin position="41"/>
        <end position="62"/>
    </location>
</feature>
<evidence type="ECO:0000256" key="1">
    <source>
        <dbReference type="SAM" id="Phobius"/>
    </source>
</evidence>
<keyword evidence="1" id="KW-0812">Transmembrane</keyword>
<reference evidence="3" key="2">
    <citation type="journal article" date="2018" name="Plant J.">
        <title>The Sorghum bicolor reference genome: improved assembly, gene annotations, a transcriptome atlas, and signatures of genome organization.</title>
        <authorList>
            <person name="McCormick R.F."/>
            <person name="Truong S.K."/>
            <person name="Sreedasyam A."/>
            <person name="Jenkins J."/>
            <person name="Shu S."/>
            <person name="Sims D."/>
            <person name="Kennedy M."/>
            <person name="Amirebrahimi M."/>
            <person name="Weers B.D."/>
            <person name="McKinley B."/>
            <person name="Mattison A."/>
            <person name="Morishige D.T."/>
            <person name="Grimwood J."/>
            <person name="Schmutz J."/>
            <person name="Mullet J.E."/>
        </authorList>
    </citation>
    <scope>NUCLEOTIDE SEQUENCE [LARGE SCALE GENOMIC DNA]</scope>
    <source>
        <strain evidence="3">cv. BTx623</strain>
    </source>
</reference>
<proteinExistence type="predicted"/>
<keyword evidence="1" id="KW-1133">Transmembrane helix</keyword>
<sequence>MFGKPNNALRSALDAGEVAIKEHRLIVKRELKEVVLHANKCLVILLPCLTYWMDIILVGSRFRWPFL</sequence>
<reference evidence="2 3" key="1">
    <citation type="journal article" date="2009" name="Nature">
        <title>The Sorghum bicolor genome and the diversification of grasses.</title>
        <authorList>
            <person name="Paterson A.H."/>
            <person name="Bowers J.E."/>
            <person name="Bruggmann R."/>
            <person name="Dubchak I."/>
            <person name="Grimwood J."/>
            <person name="Gundlach H."/>
            <person name="Haberer G."/>
            <person name="Hellsten U."/>
            <person name="Mitros T."/>
            <person name="Poliakov A."/>
            <person name="Schmutz J."/>
            <person name="Spannagl M."/>
            <person name="Tang H."/>
            <person name="Wang X."/>
            <person name="Wicker T."/>
            <person name="Bharti A.K."/>
            <person name="Chapman J."/>
            <person name="Feltus F.A."/>
            <person name="Gowik U."/>
            <person name="Grigoriev I.V."/>
            <person name="Lyons E."/>
            <person name="Maher C.A."/>
            <person name="Martis M."/>
            <person name="Narechania A."/>
            <person name="Otillar R.P."/>
            <person name="Penning B.W."/>
            <person name="Salamov A.A."/>
            <person name="Wang Y."/>
            <person name="Zhang L."/>
            <person name="Carpita N.C."/>
            <person name="Freeling M."/>
            <person name="Gingle A.R."/>
            <person name="Hash C.T."/>
            <person name="Keller B."/>
            <person name="Klein P."/>
            <person name="Kresovich S."/>
            <person name="McCann M.C."/>
            <person name="Ming R."/>
            <person name="Peterson D.G."/>
            <person name="Mehboob-ur-Rahman"/>
            <person name="Ware D."/>
            <person name="Westhoff P."/>
            <person name="Mayer K.F."/>
            <person name="Messing J."/>
            <person name="Rokhsar D.S."/>
        </authorList>
    </citation>
    <scope>NUCLEOTIDE SEQUENCE [LARGE SCALE GENOMIC DNA]</scope>
    <source>
        <strain evidence="3">cv. BTx623</strain>
    </source>
</reference>
<dbReference type="Proteomes" id="UP000000768">
    <property type="component" value="Chromosome 4"/>
</dbReference>
<dbReference type="EMBL" id="CM000763">
    <property type="protein sequence ID" value="OQU86040.1"/>
    <property type="molecule type" value="Genomic_DNA"/>
</dbReference>
<dbReference type="Gramene" id="OQU86040">
    <property type="protein sequence ID" value="OQU86040"/>
    <property type="gene ID" value="SORBI_3004G359150"/>
</dbReference>
<evidence type="ECO:0000313" key="3">
    <source>
        <dbReference type="Proteomes" id="UP000000768"/>
    </source>
</evidence>
<keyword evidence="3" id="KW-1185">Reference proteome</keyword>
<protein>
    <submittedName>
        <fullName evidence="2">Uncharacterized protein</fullName>
    </submittedName>
</protein>
<accession>A0A1Z5RQL7</accession>
<dbReference type="InParanoid" id="A0A1Z5RQL7"/>
<organism evidence="2 3">
    <name type="scientific">Sorghum bicolor</name>
    <name type="common">Sorghum</name>
    <name type="synonym">Sorghum vulgare</name>
    <dbReference type="NCBI Taxonomy" id="4558"/>
    <lineage>
        <taxon>Eukaryota</taxon>
        <taxon>Viridiplantae</taxon>
        <taxon>Streptophyta</taxon>
        <taxon>Embryophyta</taxon>
        <taxon>Tracheophyta</taxon>
        <taxon>Spermatophyta</taxon>
        <taxon>Magnoliopsida</taxon>
        <taxon>Liliopsida</taxon>
        <taxon>Poales</taxon>
        <taxon>Poaceae</taxon>
        <taxon>PACMAD clade</taxon>
        <taxon>Panicoideae</taxon>
        <taxon>Andropogonodae</taxon>
        <taxon>Andropogoneae</taxon>
        <taxon>Sorghinae</taxon>
        <taxon>Sorghum</taxon>
    </lineage>
</organism>
<evidence type="ECO:0000313" key="2">
    <source>
        <dbReference type="EMBL" id="OQU86040.1"/>
    </source>
</evidence>
<gene>
    <name evidence="2" type="ORF">SORBI_3004G359150</name>
</gene>
<keyword evidence="1" id="KW-0472">Membrane</keyword>